<dbReference type="OrthoDB" id="3792931at2759"/>
<dbReference type="Gene3D" id="3.80.10.10">
    <property type="entry name" value="Ribonuclease Inhibitor"/>
    <property type="match status" value="1"/>
</dbReference>
<reference evidence="1" key="1">
    <citation type="journal article" date="2020" name="Stud. Mycol.">
        <title>101 Dothideomycetes genomes: a test case for predicting lifestyles and emergence of pathogens.</title>
        <authorList>
            <person name="Haridas S."/>
            <person name="Albert R."/>
            <person name="Binder M."/>
            <person name="Bloem J."/>
            <person name="Labutti K."/>
            <person name="Salamov A."/>
            <person name="Andreopoulos B."/>
            <person name="Baker S."/>
            <person name="Barry K."/>
            <person name="Bills G."/>
            <person name="Bluhm B."/>
            <person name="Cannon C."/>
            <person name="Castanera R."/>
            <person name="Culley D."/>
            <person name="Daum C."/>
            <person name="Ezra D."/>
            <person name="Gonzalez J."/>
            <person name="Henrissat B."/>
            <person name="Kuo A."/>
            <person name="Liang C."/>
            <person name="Lipzen A."/>
            <person name="Lutzoni F."/>
            <person name="Magnuson J."/>
            <person name="Mondo S."/>
            <person name="Nolan M."/>
            <person name="Ohm R."/>
            <person name="Pangilinan J."/>
            <person name="Park H.-J."/>
            <person name="Ramirez L."/>
            <person name="Alfaro M."/>
            <person name="Sun H."/>
            <person name="Tritt A."/>
            <person name="Yoshinaga Y."/>
            <person name="Zwiers L.-H."/>
            <person name="Turgeon B."/>
            <person name="Goodwin S."/>
            <person name="Spatafora J."/>
            <person name="Crous P."/>
            <person name="Grigoriev I."/>
        </authorList>
    </citation>
    <scope>NUCLEOTIDE SEQUENCE</scope>
    <source>
        <strain evidence="1">CBS 269.34</strain>
    </source>
</reference>
<gene>
    <name evidence="1" type="ORF">BU16DRAFT_211885</name>
</gene>
<evidence type="ECO:0000313" key="1">
    <source>
        <dbReference type="EMBL" id="KAF2501906.1"/>
    </source>
</evidence>
<dbReference type="SUPFAM" id="SSF52047">
    <property type="entry name" value="RNI-like"/>
    <property type="match status" value="1"/>
</dbReference>
<dbReference type="AlphaFoldDB" id="A0A6A6RC14"/>
<organism evidence="1 2">
    <name type="scientific">Lophium mytilinum</name>
    <dbReference type="NCBI Taxonomy" id="390894"/>
    <lineage>
        <taxon>Eukaryota</taxon>
        <taxon>Fungi</taxon>
        <taxon>Dikarya</taxon>
        <taxon>Ascomycota</taxon>
        <taxon>Pezizomycotina</taxon>
        <taxon>Dothideomycetes</taxon>
        <taxon>Pleosporomycetidae</taxon>
        <taxon>Mytilinidiales</taxon>
        <taxon>Mytilinidiaceae</taxon>
        <taxon>Lophium</taxon>
    </lineage>
</organism>
<proteinExistence type="predicted"/>
<protein>
    <submittedName>
        <fullName evidence="1">Uncharacterized protein</fullName>
    </submittedName>
</protein>
<dbReference type="Proteomes" id="UP000799750">
    <property type="component" value="Unassembled WGS sequence"/>
</dbReference>
<evidence type="ECO:0000313" key="2">
    <source>
        <dbReference type="Proteomes" id="UP000799750"/>
    </source>
</evidence>
<accession>A0A6A6RC14</accession>
<keyword evidence="2" id="KW-1185">Reference proteome</keyword>
<dbReference type="EMBL" id="MU004182">
    <property type="protein sequence ID" value="KAF2501906.1"/>
    <property type="molecule type" value="Genomic_DNA"/>
</dbReference>
<sequence length="431" mass="48760">MADQLPAELTQEVFRFLENFVPNERIDILDAESVEAIKNTRLQSRFWSQNGWRTFGKVLGQAPFFATKVSMAELDEFSQIPAVGERLTTLTFCGMGSRNLLFQNPELDLEDRRTKDFVACHAAQISYTTSSRPYSSSAQTLTSEFEKDLARILPRFPNLRHLRYLPAVEGHLKGYRWSDVPSDGLYIPEGTEDYRPLILDRIAKVLVHNNIRLESFSGPLKGNTNPNRDAVPASLFRFCTQSEPLARMLNTVQTLAINLRFENDNSPNHDNEASNIGHLLQSLHSARTLELACSNTDDAEPLWTQLHLAASLTELRVSFTAADSVDGHSMVAALRSLPNLRRLALGYVNLADEMEWDWVFELFRTTLNLDKLLLVEPLEFGAPSRIDWNSAGRVDEYPALNEAAGEVKVVQDRRGQLGWPPSDYLAFRNFE</sequence>
<dbReference type="InterPro" id="IPR032675">
    <property type="entry name" value="LRR_dom_sf"/>
</dbReference>
<name>A0A6A6RC14_9PEZI</name>